<sequence length="455" mass="50822">MTHPCPHAALHDPRFHADPQAVLQRLRDTHGPVVPVELEPGVRAWLVIDYTIITAWCRDTRTFSRDARRWRDWRAGRVRDDARVVPMMAYRPNAMFADGDRHLRLRRAVTDALGRAEAHRIAADARGFAHRLIDGFCARGRADLLADYARQLPLLVLTRLVGFGDNAGRRLAEAVRGMWDGTDAERANAAYERTLSEAVTAKSARPGDDVLSRLMAHDAGLSREEVLHHLVLILGIGDESTANLIGNTMRLLLTDREFAADLAGSRVGIDDAVDRALWSDPPVTNFPVLYPVRDIELAGGRIIREGTPILLGLGAANRFLADQYRERIQETANRAHLAWGVGPHRCPAQDIARMIAGNGVEILVERLPELRLAVPESELRWRNSPFARALTALPVVFTPQPPERVREQAEQTATVPAAEGEPRHRDARADTGTEDPRGGARPSRPRRRDRWRRGR</sequence>
<dbReference type="Gene3D" id="1.10.630.10">
    <property type="entry name" value="Cytochrome P450"/>
    <property type="match status" value="1"/>
</dbReference>
<proteinExistence type="inferred from homology"/>
<evidence type="ECO:0000313" key="3">
    <source>
        <dbReference type="EMBL" id="MFC7328707.1"/>
    </source>
</evidence>
<evidence type="ECO:0000256" key="2">
    <source>
        <dbReference type="SAM" id="MobiDB-lite"/>
    </source>
</evidence>
<dbReference type="InterPro" id="IPR017972">
    <property type="entry name" value="Cyt_P450_CS"/>
</dbReference>
<accession>A0ABW2KFA6</accession>
<evidence type="ECO:0000256" key="1">
    <source>
        <dbReference type="ARBA" id="ARBA00010617"/>
    </source>
</evidence>
<dbReference type="PROSITE" id="PS00086">
    <property type="entry name" value="CYTOCHROME_P450"/>
    <property type="match status" value="1"/>
</dbReference>
<keyword evidence="4" id="KW-1185">Reference proteome</keyword>
<dbReference type="Proteomes" id="UP001596540">
    <property type="component" value="Unassembled WGS sequence"/>
</dbReference>
<comment type="similarity">
    <text evidence="1">Belongs to the cytochrome P450 family.</text>
</comment>
<gene>
    <name evidence="3" type="ORF">ACFQRF_13225</name>
</gene>
<organism evidence="3 4">
    <name type="scientific">Marinactinospora rubrisoli</name>
    <dbReference type="NCBI Taxonomy" id="2715399"/>
    <lineage>
        <taxon>Bacteria</taxon>
        <taxon>Bacillati</taxon>
        <taxon>Actinomycetota</taxon>
        <taxon>Actinomycetes</taxon>
        <taxon>Streptosporangiales</taxon>
        <taxon>Nocardiopsidaceae</taxon>
        <taxon>Marinactinospora</taxon>
    </lineage>
</organism>
<name>A0ABW2KFA6_9ACTN</name>
<protein>
    <submittedName>
        <fullName evidence="3">Cytochrome P450</fullName>
    </submittedName>
</protein>
<feature type="compositionally biased region" description="Basic and acidic residues" evidence="2">
    <location>
        <begin position="420"/>
        <end position="438"/>
    </location>
</feature>
<feature type="compositionally biased region" description="Basic residues" evidence="2">
    <location>
        <begin position="443"/>
        <end position="455"/>
    </location>
</feature>
<comment type="caution">
    <text evidence="3">The sequence shown here is derived from an EMBL/GenBank/DDBJ whole genome shotgun (WGS) entry which is preliminary data.</text>
</comment>
<dbReference type="InterPro" id="IPR002397">
    <property type="entry name" value="Cyt_P450_B"/>
</dbReference>
<dbReference type="PANTHER" id="PTHR46696">
    <property type="entry name" value="P450, PUTATIVE (EUROFUNG)-RELATED"/>
    <property type="match status" value="1"/>
</dbReference>
<dbReference type="PANTHER" id="PTHR46696:SF1">
    <property type="entry name" value="CYTOCHROME P450 YJIB-RELATED"/>
    <property type="match status" value="1"/>
</dbReference>
<dbReference type="RefSeq" id="WP_379871353.1">
    <property type="nucleotide sequence ID" value="NZ_JBHTBH010000005.1"/>
</dbReference>
<dbReference type="SUPFAM" id="SSF48264">
    <property type="entry name" value="Cytochrome P450"/>
    <property type="match status" value="1"/>
</dbReference>
<evidence type="ECO:0000313" key="4">
    <source>
        <dbReference type="Proteomes" id="UP001596540"/>
    </source>
</evidence>
<dbReference type="PRINTS" id="PR00359">
    <property type="entry name" value="BP450"/>
</dbReference>
<dbReference type="EMBL" id="JBHTBH010000005">
    <property type="protein sequence ID" value="MFC7328707.1"/>
    <property type="molecule type" value="Genomic_DNA"/>
</dbReference>
<dbReference type="InterPro" id="IPR036396">
    <property type="entry name" value="Cyt_P450_sf"/>
</dbReference>
<reference evidence="4" key="1">
    <citation type="journal article" date="2019" name="Int. J. Syst. Evol. Microbiol.">
        <title>The Global Catalogue of Microorganisms (GCM) 10K type strain sequencing project: providing services to taxonomists for standard genome sequencing and annotation.</title>
        <authorList>
            <consortium name="The Broad Institute Genomics Platform"/>
            <consortium name="The Broad Institute Genome Sequencing Center for Infectious Disease"/>
            <person name="Wu L."/>
            <person name="Ma J."/>
        </authorList>
    </citation>
    <scope>NUCLEOTIDE SEQUENCE [LARGE SCALE GENOMIC DNA]</scope>
    <source>
        <strain evidence="4">CGMCC 4.7382</strain>
    </source>
</reference>
<feature type="region of interest" description="Disordered" evidence="2">
    <location>
        <begin position="401"/>
        <end position="455"/>
    </location>
</feature>